<dbReference type="AlphaFoldDB" id="A0A5K7XJG2"/>
<accession>A0A5K7XJG2</accession>
<feature type="region of interest" description="Disordered" evidence="1">
    <location>
        <begin position="245"/>
        <end position="267"/>
    </location>
</feature>
<proteinExistence type="predicted"/>
<dbReference type="KEGG" id="lpav:PLANPX_5859"/>
<organism evidence="2 3">
    <name type="scientific">Lacipirellula parvula</name>
    <dbReference type="NCBI Taxonomy" id="2650471"/>
    <lineage>
        <taxon>Bacteria</taxon>
        <taxon>Pseudomonadati</taxon>
        <taxon>Planctomycetota</taxon>
        <taxon>Planctomycetia</taxon>
        <taxon>Pirellulales</taxon>
        <taxon>Lacipirellulaceae</taxon>
        <taxon>Lacipirellula</taxon>
    </lineage>
</organism>
<evidence type="ECO:0000313" key="2">
    <source>
        <dbReference type="EMBL" id="BBO36247.1"/>
    </source>
</evidence>
<gene>
    <name evidence="2" type="ORF">PLANPX_5859</name>
</gene>
<reference evidence="3" key="1">
    <citation type="submission" date="2019-10" db="EMBL/GenBank/DDBJ databases">
        <title>Lacipirellula parvula gen. nov., sp. nov., representing a lineage of planctomycetes widespread in freshwater anoxic habitats, and description of the family Lacipirellulaceae.</title>
        <authorList>
            <person name="Dedysh S.N."/>
            <person name="Kulichevskaya I.S."/>
            <person name="Beletsky A.V."/>
            <person name="Rakitin A.L."/>
            <person name="Mardanov A.V."/>
            <person name="Ivanova A.A."/>
            <person name="Saltykova V.X."/>
            <person name="Rijpstra W.I.C."/>
            <person name="Sinninghe Damste J.S."/>
            <person name="Ravin N.V."/>
        </authorList>
    </citation>
    <scope>NUCLEOTIDE SEQUENCE [LARGE SCALE GENOMIC DNA]</scope>
    <source>
        <strain evidence="3">PX69</strain>
    </source>
</reference>
<sequence length="351" mass="38800">MKRQYIRGRNRVLTPELRVKLCQLVRESSTLVEAAEAIGVSLRTVQRERKYDEDFDHELLLALSAPPDPLKLMQAAARTHWRAAAWLLERTRPEQYARRPTNMAHAGQVNHAVNAVMEAVLQLLPPAEQERLFPFIDAACQRALDCCFPNLGPWGHPRSPKLPQTPLGNHLRWKLLTQAPGVPAFLNDEDRKLAETFIKQDEADAERAEGFIQRAKEGVQRAEGFIPSVEDNPDDDATVIEDAPAAQAAAPRCMVPPAAPSDPSPSREDLYELALAEVDADFPPACGERTACAPGKEHCLEGKLASPCIEPRRAAPSTSPPQEPQPEDQEHFVAKNAFGDKMSTPKPHPPA</sequence>
<dbReference type="Proteomes" id="UP000326837">
    <property type="component" value="Chromosome"/>
</dbReference>
<name>A0A5K7XJG2_9BACT</name>
<keyword evidence="3" id="KW-1185">Reference proteome</keyword>
<evidence type="ECO:0000313" key="3">
    <source>
        <dbReference type="Proteomes" id="UP000326837"/>
    </source>
</evidence>
<protein>
    <recommendedName>
        <fullName evidence="4">Transposase IS30-like HTH domain-containing protein</fullName>
    </recommendedName>
</protein>
<evidence type="ECO:0008006" key="4">
    <source>
        <dbReference type="Google" id="ProtNLM"/>
    </source>
</evidence>
<dbReference type="EMBL" id="AP021861">
    <property type="protein sequence ID" value="BBO36247.1"/>
    <property type="molecule type" value="Genomic_DNA"/>
</dbReference>
<evidence type="ECO:0000256" key="1">
    <source>
        <dbReference type="SAM" id="MobiDB-lite"/>
    </source>
</evidence>
<dbReference type="RefSeq" id="WP_152101448.1">
    <property type="nucleotide sequence ID" value="NZ_AP021861.1"/>
</dbReference>
<feature type="region of interest" description="Disordered" evidence="1">
    <location>
        <begin position="310"/>
        <end position="351"/>
    </location>
</feature>